<sequence length="61" mass="7265">MEPYRRFSPSQQMQSTAVYLSYNVTPRDNFINVYSQVLNRIHDYIIAHSMTSDCTLEKLYQ</sequence>
<gene>
    <name evidence="1" type="ORF">OCBIM_22032224mg</name>
</gene>
<dbReference type="AlphaFoldDB" id="A0A0L8GKD3"/>
<dbReference type="EMBL" id="KQ421487">
    <property type="protein sequence ID" value="KOF77324.1"/>
    <property type="molecule type" value="Genomic_DNA"/>
</dbReference>
<protein>
    <submittedName>
        <fullName evidence="1">Uncharacterized protein</fullName>
    </submittedName>
</protein>
<reference evidence="1" key="1">
    <citation type="submission" date="2015-07" db="EMBL/GenBank/DDBJ databases">
        <title>MeaNS - Measles Nucleotide Surveillance Program.</title>
        <authorList>
            <person name="Tran T."/>
            <person name="Druce J."/>
        </authorList>
    </citation>
    <scope>NUCLEOTIDE SEQUENCE</scope>
    <source>
        <strain evidence="1">UCB-OBI-ISO-001</strain>
        <tissue evidence="1">Gonad</tissue>
    </source>
</reference>
<evidence type="ECO:0000313" key="1">
    <source>
        <dbReference type="EMBL" id="KOF77324.1"/>
    </source>
</evidence>
<name>A0A0L8GKD3_OCTBM</name>
<accession>A0A0L8GKD3</accession>
<organism evidence="1">
    <name type="scientific">Octopus bimaculoides</name>
    <name type="common">California two-spotted octopus</name>
    <dbReference type="NCBI Taxonomy" id="37653"/>
    <lineage>
        <taxon>Eukaryota</taxon>
        <taxon>Metazoa</taxon>
        <taxon>Spiralia</taxon>
        <taxon>Lophotrochozoa</taxon>
        <taxon>Mollusca</taxon>
        <taxon>Cephalopoda</taxon>
        <taxon>Coleoidea</taxon>
        <taxon>Octopodiformes</taxon>
        <taxon>Octopoda</taxon>
        <taxon>Incirrata</taxon>
        <taxon>Octopodidae</taxon>
        <taxon>Octopus</taxon>
    </lineage>
</organism>
<proteinExistence type="predicted"/>